<name>A0A6A6D9K3_9PEZI</name>
<proteinExistence type="predicted"/>
<dbReference type="Proteomes" id="UP000800200">
    <property type="component" value="Unassembled WGS sequence"/>
</dbReference>
<sequence length="111" mass="11624">MPSVSIDPSLIPACGLTASQDPNESGSCTSTNNILIPCFCPPDNKEFIEKVNSAVASGNFLGTPVTFNVDSLAQSDKKKFNRAITCLIVLQSFNSTRGVGCPTASALTILN</sequence>
<protein>
    <submittedName>
        <fullName evidence="1">Uncharacterized protein</fullName>
    </submittedName>
</protein>
<organism evidence="1 2">
    <name type="scientific">Zopfia rhizophila CBS 207.26</name>
    <dbReference type="NCBI Taxonomy" id="1314779"/>
    <lineage>
        <taxon>Eukaryota</taxon>
        <taxon>Fungi</taxon>
        <taxon>Dikarya</taxon>
        <taxon>Ascomycota</taxon>
        <taxon>Pezizomycotina</taxon>
        <taxon>Dothideomycetes</taxon>
        <taxon>Dothideomycetes incertae sedis</taxon>
        <taxon>Zopfiaceae</taxon>
        <taxon>Zopfia</taxon>
    </lineage>
</organism>
<reference evidence="1" key="1">
    <citation type="journal article" date="2020" name="Stud. Mycol.">
        <title>101 Dothideomycetes genomes: a test case for predicting lifestyles and emergence of pathogens.</title>
        <authorList>
            <person name="Haridas S."/>
            <person name="Albert R."/>
            <person name="Binder M."/>
            <person name="Bloem J."/>
            <person name="Labutti K."/>
            <person name="Salamov A."/>
            <person name="Andreopoulos B."/>
            <person name="Baker S."/>
            <person name="Barry K."/>
            <person name="Bills G."/>
            <person name="Bluhm B."/>
            <person name="Cannon C."/>
            <person name="Castanera R."/>
            <person name="Culley D."/>
            <person name="Daum C."/>
            <person name="Ezra D."/>
            <person name="Gonzalez J."/>
            <person name="Henrissat B."/>
            <person name="Kuo A."/>
            <person name="Liang C."/>
            <person name="Lipzen A."/>
            <person name="Lutzoni F."/>
            <person name="Magnuson J."/>
            <person name="Mondo S."/>
            <person name="Nolan M."/>
            <person name="Ohm R."/>
            <person name="Pangilinan J."/>
            <person name="Park H.-J."/>
            <person name="Ramirez L."/>
            <person name="Alfaro M."/>
            <person name="Sun H."/>
            <person name="Tritt A."/>
            <person name="Yoshinaga Y."/>
            <person name="Zwiers L.-H."/>
            <person name="Turgeon B."/>
            <person name="Goodwin S."/>
            <person name="Spatafora J."/>
            <person name="Crous P."/>
            <person name="Grigoriev I."/>
        </authorList>
    </citation>
    <scope>NUCLEOTIDE SEQUENCE</scope>
    <source>
        <strain evidence="1">CBS 207.26</strain>
    </source>
</reference>
<evidence type="ECO:0000313" key="1">
    <source>
        <dbReference type="EMBL" id="KAF2174650.1"/>
    </source>
</evidence>
<dbReference type="EMBL" id="ML994802">
    <property type="protein sequence ID" value="KAF2174650.1"/>
    <property type="molecule type" value="Genomic_DNA"/>
</dbReference>
<keyword evidence="2" id="KW-1185">Reference proteome</keyword>
<dbReference type="OrthoDB" id="2140240at2759"/>
<evidence type="ECO:0000313" key="2">
    <source>
        <dbReference type="Proteomes" id="UP000800200"/>
    </source>
</evidence>
<accession>A0A6A6D9K3</accession>
<gene>
    <name evidence="1" type="ORF">K469DRAFT_613882</name>
</gene>
<dbReference type="AlphaFoldDB" id="A0A6A6D9K3"/>